<keyword evidence="2" id="KW-1185">Reference proteome</keyword>
<dbReference type="AlphaFoldDB" id="A0A0P1BBW2"/>
<evidence type="ECO:0000313" key="2">
    <source>
        <dbReference type="Proteomes" id="UP000054845"/>
    </source>
</evidence>
<reference evidence="1 2" key="1">
    <citation type="submission" date="2014-09" db="EMBL/GenBank/DDBJ databases">
        <authorList>
            <person name="Magalhaes I.L.F."/>
            <person name="Oliveira U."/>
            <person name="Santos F.R."/>
            <person name="Vidigal T.H.D.A."/>
            <person name="Brescovit A.D."/>
            <person name="Santos A.J."/>
        </authorList>
    </citation>
    <scope>NUCLEOTIDE SEQUENCE [LARGE SCALE GENOMIC DNA]</scope>
</reference>
<accession>A0A0P1BBW2</accession>
<organism evidence="1 2">
    <name type="scientific">Ceraceosorus bombacis</name>
    <dbReference type="NCBI Taxonomy" id="401625"/>
    <lineage>
        <taxon>Eukaryota</taxon>
        <taxon>Fungi</taxon>
        <taxon>Dikarya</taxon>
        <taxon>Basidiomycota</taxon>
        <taxon>Ustilaginomycotina</taxon>
        <taxon>Exobasidiomycetes</taxon>
        <taxon>Ceraceosorales</taxon>
        <taxon>Ceraceosoraceae</taxon>
        <taxon>Ceraceosorus</taxon>
    </lineage>
</organism>
<sequence length="52" mass="5985">MVDHSRGPKSESESRTFEERMRAEDLLCDDADADRFELFELLLHAFALSLSP</sequence>
<name>A0A0P1BBW2_9BASI</name>
<dbReference type="EMBL" id="CCYA01000206">
    <property type="protein sequence ID" value="CEH13219.1"/>
    <property type="molecule type" value="Genomic_DNA"/>
</dbReference>
<proteinExistence type="predicted"/>
<protein>
    <submittedName>
        <fullName evidence="1">Uncharacterized protein</fullName>
    </submittedName>
</protein>
<evidence type="ECO:0000313" key="1">
    <source>
        <dbReference type="EMBL" id="CEH13219.1"/>
    </source>
</evidence>
<dbReference type="Proteomes" id="UP000054845">
    <property type="component" value="Unassembled WGS sequence"/>
</dbReference>